<dbReference type="RefSeq" id="WP_317835807.1">
    <property type="nucleotide sequence ID" value="NZ_CP136920.1"/>
</dbReference>
<dbReference type="EMBL" id="CP136920">
    <property type="protein sequence ID" value="WOO43262.1"/>
    <property type="molecule type" value="Genomic_DNA"/>
</dbReference>
<accession>A0AAQ3QXQ1</accession>
<organism evidence="1 2">
    <name type="scientific">Rubellicoccus peritrichatus</name>
    <dbReference type="NCBI Taxonomy" id="3080537"/>
    <lineage>
        <taxon>Bacteria</taxon>
        <taxon>Pseudomonadati</taxon>
        <taxon>Verrucomicrobiota</taxon>
        <taxon>Opitutia</taxon>
        <taxon>Puniceicoccales</taxon>
        <taxon>Cerasicoccaceae</taxon>
        <taxon>Rubellicoccus</taxon>
    </lineage>
</organism>
<gene>
    <name evidence="1" type="ORF">RZN69_09185</name>
</gene>
<reference evidence="1 2" key="1">
    <citation type="submission" date="2023-10" db="EMBL/GenBank/DDBJ databases">
        <title>Rubellicoccus peritrichatus gen. nov., sp. nov., isolated from an algae of coral reef tank.</title>
        <authorList>
            <person name="Luo J."/>
        </authorList>
    </citation>
    <scope>NUCLEOTIDE SEQUENCE [LARGE SCALE GENOMIC DNA]</scope>
    <source>
        <strain evidence="1 2">CR14</strain>
    </source>
</reference>
<name>A0AAQ3QXQ1_9BACT</name>
<dbReference type="KEGG" id="puo:RZN69_09185"/>
<keyword evidence="2" id="KW-1185">Reference proteome</keyword>
<proteinExistence type="predicted"/>
<sequence length="58" mass="6179">MKDTVCIEIPAMVADAADRYVSETGEGLEQLAKRLLIVFLNKKAVGEATEVAKGGRDG</sequence>
<dbReference type="Proteomes" id="UP001304300">
    <property type="component" value="Chromosome"/>
</dbReference>
<evidence type="ECO:0000313" key="2">
    <source>
        <dbReference type="Proteomes" id="UP001304300"/>
    </source>
</evidence>
<dbReference type="AlphaFoldDB" id="A0AAQ3QXQ1"/>
<evidence type="ECO:0000313" key="1">
    <source>
        <dbReference type="EMBL" id="WOO43262.1"/>
    </source>
</evidence>
<protein>
    <submittedName>
        <fullName evidence="1">Uncharacterized protein</fullName>
    </submittedName>
</protein>